<feature type="non-terminal residue" evidence="1">
    <location>
        <position position="382"/>
    </location>
</feature>
<sequence>VGSLLGVDSSDPVDPYAFPESGELQMPAAVDHQDMHVDSDDQGLDLLPPLLVEPHALLAATAPPAHDPSTADTGRSPSSPRNKRRRLLSRRRLARARAGAAEDGTSSESSTEGSLLPTTRARRLGALSRRQIRGVLPFSFMRELDSGRREEIDEEIGRWRQRRHGGPARQLALPSSPPDTTDGATKRWAHDESDGDTPMGDGNSVARLFSDPATPGAQHGAARQPSGNPSSSGPQPRFRFNFMDVYEWQYPPLAPVELTGKAPDFLRVAARECRRRGIRAKAEHDDPELKAISIELRPKGDDGDEDVARGILLAWQMGVIDIRRVYFADDMDESDDLDACQPDDTPRSGNDWMHNSPTEADVGAGAADAIMVSDDEAAEDNA</sequence>
<reference evidence="1" key="1">
    <citation type="submission" date="2022-07" db="EMBL/GenBank/DDBJ databases">
        <title>Phylogenomic reconstructions and comparative analyses of Kickxellomycotina fungi.</title>
        <authorList>
            <person name="Reynolds N.K."/>
            <person name="Stajich J.E."/>
            <person name="Barry K."/>
            <person name="Grigoriev I.V."/>
            <person name="Crous P."/>
            <person name="Smith M.E."/>
        </authorList>
    </citation>
    <scope>NUCLEOTIDE SEQUENCE</scope>
    <source>
        <strain evidence="1">BCRC 34780</strain>
    </source>
</reference>
<name>A0ACC1KS84_9FUNG</name>
<keyword evidence="2" id="KW-1185">Reference proteome</keyword>
<organism evidence="1 2">
    <name type="scientific">Coemansia helicoidea</name>
    <dbReference type="NCBI Taxonomy" id="1286919"/>
    <lineage>
        <taxon>Eukaryota</taxon>
        <taxon>Fungi</taxon>
        <taxon>Fungi incertae sedis</taxon>
        <taxon>Zoopagomycota</taxon>
        <taxon>Kickxellomycotina</taxon>
        <taxon>Kickxellomycetes</taxon>
        <taxon>Kickxellales</taxon>
        <taxon>Kickxellaceae</taxon>
        <taxon>Coemansia</taxon>
    </lineage>
</organism>
<feature type="non-terminal residue" evidence="1">
    <location>
        <position position="1"/>
    </location>
</feature>
<dbReference type="EMBL" id="JANBUN010002738">
    <property type="protein sequence ID" value="KAJ2793809.1"/>
    <property type="molecule type" value="Genomic_DNA"/>
</dbReference>
<protein>
    <submittedName>
        <fullName evidence="1">Uncharacterized protein</fullName>
    </submittedName>
</protein>
<evidence type="ECO:0000313" key="1">
    <source>
        <dbReference type="EMBL" id="KAJ2793809.1"/>
    </source>
</evidence>
<accession>A0ACC1KS84</accession>
<dbReference type="Proteomes" id="UP001140087">
    <property type="component" value="Unassembled WGS sequence"/>
</dbReference>
<proteinExistence type="predicted"/>
<evidence type="ECO:0000313" key="2">
    <source>
        <dbReference type="Proteomes" id="UP001140087"/>
    </source>
</evidence>
<gene>
    <name evidence="1" type="ORF">H4R21_005749</name>
</gene>
<comment type="caution">
    <text evidence="1">The sequence shown here is derived from an EMBL/GenBank/DDBJ whole genome shotgun (WGS) entry which is preliminary data.</text>
</comment>